<dbReference type="SMART" id="SM00248">
    <property type="entry name" value="ANK"/>
    <property type="match status" value="2"/>
</dbReference>
<keyword evidence="1" id="KW-0677">Repeat</keyword>
<dbReference type="SUPFAM" id="SSF48403">
    <property type="entry name" value="Ankyrin repeat"/>
    <property type="match status" value="1"/>
</dbReference>
<dbReference type="PROSITE" id="PS50088">
    <property type="entry name" value="ANK_REPEAT"/>
    <property type="match status" value="1"/>
</dbReference>
<dbReference type="STRING" id="2903.R1DKQ8"/>
<evidence type="ECO:0000256" key="1">
    <source>
        <dbReference type="ARBA" id="ARBA00022737"/>
    </source>
</evidence>
<dbReference type="Gene3D" id="1.25.40.20">
    <property type="entry name" value="Ankyrin repeat-containing domain"/>
    <property type="match status" value="1"/>
</dbReference>
<keyword evidence="2 3" id="KW-0040">ANK repeat</keyword>
<name>A0A0D3KIL2_EMIH1</name>
<dbReference type="Pfam" id="PF12796">
    <property type="entry name" value="Ank_2"/>
    <property type="match status" value="1"/>
</dbReference>
<dbReference type="InterPro" id="IPR002110">
    <property type="entry name" value="Ankyrin_rpt"/>
</dbReference>
<dbReference type="RefSeq" id="XP_005788026.1">
    <property type="nucleotide sequence ID" value="XM_005787969.1"/>
</dbReference>
<protein>
    <submittedName>
        <fullName evidence="4">Uncharacterized protein</fullName>
    </submittedName>
</protein>
<dbReference type="PaxDb" id="2903-EOD35597"/>
<organism evidence="4 5">
    <name type="scientific">Emiliania huxleyi (strain CCMP1516)</name>
    <dbReference type="NCBI Taxonomy" id="280463"/>
    <lineage>
        <taxon>Eukaryota</taxon>
        <taxon>Haptista</taxon>
        <taxon>Haptophyta</taxon>
        <taxon>Prymnesiophyceae</taxon>
        <taxon>Isochrysidales</taxon>
        <taxon>Noelaerhabdaceae</taxon>
        <taxon>Emiliania</taxon>
    </lineage>
</organism>
<reference evidence="5" key="1">
    <citation type="journal article" date="2013" name="Nature">
        <title>Pan genome of the phytoplankton Emiliania underpins its global distribution.</title>
        <authorList>
            <person name="Read B.A."/>
            <person name="Kegel J."/>
            <person name="Klute M.J."/>
            <person name="Kuo A."/>
            <person name="Lefebvre S.C."/>
            <person name="Maumus F."/>
            <person name="Mayer C."/>
            <person name="Miller J."/>
            <person name="Monier A."/>
            <person name="Salamov A."/>
            <person name="Young J."/>
            <person name="Aguilar M."/>
            <person name="Claverie J.M."/>
            <person name="Frickenhaus S."/>
            <person name="Gonzalez K."/>
            <person name="Herman E.K."/>
            <person name="Lin Y.C."/>
            <person name="Napier J."/>
            <person name="Ogata H."/>
            <person name="Sarno A.F."/>
            <person name="Shmutz J."/>
            <person name="Schroeder D."/>
            <person name="de Vargas C."/>
            <person name="Verret F."/>
            <person name="von Dassow P."/>
            <person name="Valentin K."/>
            <person name="Van de Peer Y."/>
            <person name="Wheeler G."/>
            <person name="Dacks J.B."/>
            <person name="Delwiche C.F."/>
            <person name="Dyhrman S.T."/>
            <person name="Glockner G."/>
            <person name="John U."/>
            <person name="Richards T."/>
            <person name="Worden A.Z."/>
            <person name="Zhang X."/>
            <person name="Grigoriev I.V."/>
            <person name="Allen A.E."/>
            <person name="Bidle K."/>
            <person name="Borodovsky M."/>
            <person name="Bowler C."/>
            <person name="Brownlee C."/>
            <person name="Cock J.M."/>
            <person name="Elias M."/>
            <person name="Gladyshev V.N."/>
            <person name="Groth M."/>
            <person name="Guda C."/>
            <person name="Hadaegh A."/>
            <person name="Iglesias-Rodriguez M.D."/>
            <person name="Jenkins J."/>
            <person name="Jones B.M."/>
            <person name="Lawson T."/>
            <person name="Leese F."/>
            <person name="Lindquist E."/>
            <person name="Lobanov A."/>
            <person name="Lomsadze A."/>
            <person name="Malik S.B."/>
            <person name="Marsh M.E."/>
            <person name="Mackinder L."/>
            <person name="Mock T."/>
            <person name="Mueller-Roeber B."/>
            <person name="Pagarete A."/>
            <person name="Parker M."/>
            <person name="Probert I."/>
            <person name="Quesneville H."/>
            <person name="Raines C."/>
            <person name="Rensing S.A."/>
            <person name="Riano-Pachon D.M."/>
            <person name="Richier S."/>
            <person name="Rokitta S."/>
            <person name="Shiraiwa Y."/>
            <person name="Soanes D.M."/>
            <person name="van der Giezen M."/>
            <person name="Wahlund T.M."/>
            <person name="Williams B."/>
            <person name="Wilson W."/>
            <person name="Wolfe G."/>
            <person name="Wurch L.L."/>
        </authorList>
    </citation>
    <scope>NUCLEOTIDE SEQUENCE</scope>
</reference>
<proteinExistence type="predicted"/>
<reference evidence="4" key="2">
    <citation type="submission" date="2024-10" db="UniProtKB">
        <authorList>
            <consortium name="EnsemblProtists"/>
        </authorList>
    </citation>
    <scope>IDENTIFICATION</scope>
</reference>
<accession>A0A0D3KIL2</accession>
<dbReference type="PANTHER" id="PTHR24171">
    <property type="entry name" value="ANKYRIN REPEAT DOMAIN-CONTAINING PROTEIN 39-RELATED"/>
    <property type="match status" value="1"/>
</dbReference>
<evidence type="ECO:0000256" key="3">
    <source>
        <dbReference type="PROSITE-ProRule" id="PRU00023"/>
    </source>
</evidence>
<dbReference type="InterPro" id="IPR036770">
    <property type="entry name" value="Ankyrin_rpt-contain_sf"/>
</dbReference>
<dbReference type="AlphaFoldDB" id="A0A0D3KIL2"/>
<dbReference type="PANTHER" id="PTHR24171:SF9">
    <property type="entry name" value="ANKYRIN REPEAT DOMAIN-CONTAINING PROTEIN 39"/>
    <property type="match status" value="1"/>
</dbReference>
<evidence type="ECO:0000313" key="5">
    <source>
        <dbReference type="Proteomes" id="UP000013827"/>
    </source>
</evidence>
<dbReference type="KEGG" id="ehx:EMIHUDRAFT_460570"/>
<dbReference type="Proteomes" id="UP000013827">
    <property type="component" value="Unassembled WGS sequence"/>
</dbReference>
<dbReference type="PROSITE" id="PS50297">
    <property type="entry name" value="ANK_REP_REGION"/>
    <property type="match status" value="1"/>
</dbReference>
<sequence length="554" mass="59717">MESSDEEISDEELIDIEPVDDRCAELSRLSELLEVSVSEASRLLRSCNESSELLMERYLEDASLVRREAGLSEVASESPAEDVVPMRLPNAQGQSSTVAICLGDGGSVHAARSVVRQCLTMAHMLDEGDSAAARVGLPLLEHSDEPALGLLLRCCELIDQSQQPLVLRLRGIVEPQVDALDDAKFMRLVVVANYLAVPDAVIALLVDALACRLSSCLSSARVRERFGGAADLSEVEALHSLQEPLLTEEEHAEEVGGGTHLSGVIGEHDLLLRALSQLPEAKLRMLKGVDRGMRAAARAVLCSAVWQAANLTISDVHVELLHLPAAARCARLLQYYQPLPVPEQPAMPLLRATKPLLTTVEGCELLYSLSRDEQADELLRLLLVQHRLSANEQRFVMLHACLGGRLPQVGTLLAAAPQLALGRCPDLKQVMHTCKRAAALGCRLGTDRHLVVGDMSRLIPNATDSHSFLHVAATAEVARCLVEAGADVEAIGCIGHRPLHTAAHFGHTTTVAYLLSIGADPTVRSSCQLRETPLNIAENIGSVEVAQILRDALS</sequence>
<dbReference type="GeneID" id="17280868"/>
<dbReference type="EnsemblProtists" id="EOD35597">
    <property type="protein sequence ID" value="EOD35597"/>
    <property type="gene ID" value="EMIHUDRAFT_460570"/>
</dbReference>
<feature type="repeat" description="ANK" evidence="3">
    <location>
        <begin position="494"/>
        <end position="526"/>
    </location>
</feature>
<dbReference type="HOGENOM" id="CLU_492148_0_0_1"/>
<evidence type="ECO:0000256" key="2">
    <source>
        <dbReference type="ARBA" id="ARBA00023043"/>
    </source>
</evidence>
<evidence type="ECO:0000313" key="4">
    <source>
        <dbReference type="EnsemblProtists" id="EOD35597"/>
    </source>
</evidence>
<keyword evidence="5" id="KW-1185">Reference proteome</keyword>